<dbReference type="InterPro" id="IPR017871">
    <property type="entry name" value="ABC_transporter-like_CS"/>
</dbReference>
<dbReference type="Pfam" id="PF00005">
    <property type="entry name" value="ABC_tran"/>
    <property type="match status" value="2"/>
</dbReference>
<sequence>MKQLRAIKLQSVYGEKTLLDKISFLIETGDRIGIVGVNGTGKTTLLNALAQTVPADNGEIETPNDYSVGYLTQDPDLDPEKLVLEAVFAGAQPVFELIRDYEKAVTTYAENPLDEKAQDRYTKLEQRMTQEDAWTAESEVKTILSQLHLPDLNLPIKALSGGQKKRVGLAQVLIQAPDLLLLDEPTNHLDFDSIEWLEKYLATYSGSVMTVTHDRYFLDHVANRVFELSFGKLYEYTGNYQDYVLAKAERVAAEEIADHKSSQLYKKELAWMKTSARARSTKQKARETRFSDLQEQQGTLQIDGTVEVNLGQKRLGKKVIEINEAQLSFDDMTILKDFNELIQANQRIGITGPNGTGKSTLLNVISGKTPLDQGTIDIGETVQLGYYTQQTEPIPEDKRVIAYLSEVAQSVTTSDGEKVSVADLLEQFLFPSFMHGTLIRKLSGGEKRRLFLLKILLQQPNVLLLDEPTNDLDIGTLTVLEEYLKHFAGTVITVSHDRYFLDKVADHLLIFKGQGTIDRFTGSFSDYLDQYGAPTLTDSDIIKSEEKSTLVETPLAATPVESAKKKLTYKEQREFETIEDRINEFELKIDQITNDMNEAGDDFGKLADLQKELDENNQKLEETMDRWADLSERA</sequence>
<dbReference type="SUPFAM" id="SSF52540">
    <property type="entry name" value="P-loop containing nucleoside triphosphate hydrolases"/>
    <property type="match status" value="2"/>
</dbReference>
<evidence type="ECO:0000259" key="1">
    <source>
        <dbReference type="PROSITE" id="PS50893"/>
    </source>
</evidence>
<proteinExistence type="predicted"/>
<gene>
    <name evidence="2" type="ORF">FY536_06590</name>
</gene>
<dbReference type="InterPro" id="IPR003593">
    <property type="entry name" value="AAA+_ATPase"/>
</dbReference>
<keyword evidence="3" id="KW-1185">Reference proteome</keyword>
<dbReference type="CDD" id="cd03221">
    <property type="entry name" value="ABCF_EF-3"/>
    <property type="match status" value="2"/>
</dbReference>
<dbReference type="GO" id="GO:0003677">
    <property type="term" value="F:DNA binding"/>
    <property type="evidence" value="ECO:0007669"/>
    <property type="project" value="InterPro"/>
</dbReference>
<keyword evidence="2" id="KW-0067">ATP-binding</keyword>
<dbReference type="Pfam" id="PF16326">
    <property type="entry name" value="ABC_tran_CTD"/>
    <property type="match status" value="1"/>
</dbReference>
<dbReference type="PANTHER" id="PTHR42855:SF1">
    <property type="entry name" value="ABC TRANSPORTER DOMAIN-CONTAINING PROTEIN"/>
    <property type="match status" value="1"/>
</dbReference>
<dbReference type="PANTHER" id="PTHR42855">
    <property type="entry name" value="ABC TRANSPORTER ATP-BINDING SUBUNIT"/>
    <property type="match status" value="1"/>
</dbReference>
<dbReference type="GO" id="GO:0005524">
    <property type="term" value="F:ATP binding"/>
    <property type="evidence" value="ECO:0007669"/>
    <property type="project" value="UniProtKB-KW"/>
</dbReference>
<feature type="domain" description="ABC transporter" evidence="1">
    <location>
        <begin position="320"/>
        <end position="540"/>
    </location>
</feature>
<dbReference type="PROSITE" id="PS00211">
    <property type="entry name" value="ABC_TRANSPORTER_1"/>
    <property type="match status" value="2"/>
</dbReference>
<dbReference type="InterPro" id="IPR003439">
    <property type="entry name" value="ABC_transporter-like_ATP-bd"/>
</dbReference>
<dbReference type="Gene3D" id="1.10.287.380">
    <property type="entry name" value="Valyl-tRNA synthetase, C-terminal domain"/>
    <property type="match status" value="1"/>
</dbReference>
<reference evidence="2 3" key="1">
    <citation type="submission" date="2019-08" db="EMBL/GenBank/DDBJ databases">
        <authorList>
            <person name="Chang H.C."/>
            <person name="Mun S.Y."/>
        </authorList>
    </citation>
    <scope>NUCLEOTIDE SEQUENCE [LARGE SCALE GENOMIC DNA]</scope>
    <source>
        <strain evidence="2 3">SK</strain>
    </source>
</reference>
<dbReference type="InterPro" id="IPR037118">
    <property type="entry name" value="Val-tRNA_synth_C_sf"/>
</dbReference>
<keyword evidence="2" id="KW-0547">Nucleotide-binding</keyword>
<dbReference type="GO" id="GO:0016887">
    <property type="term" value="F:ATP hydrolysis activity"/>
    <property type="evidence" value="ECO:0007669"/>
    <property type="project" value="InterPro"/>
</dbReference>
<dbReference type="OMA" id="VSYKPQY"/>
<evidence type="ECO:0000313" key="2">
    <source>
        <dbReference type="EMBL" id="QNT64932.1"/>
    </source>
</evidence>
<dbReference type="Gene3D" id="3.40.50.300">
    <property type="entry name" value="P-loop containing nucleotide triphosphate hydrolases"/>
    <property type="match status" value="2"/>
</dbReference>
<dbReference type="AlphaFoldDB" id="A0A7H1MN96"/>
<dbReference type="InterPro" id="IPR032524">
    <property type="entry name" value="ABC_tran_C"/>
</dbReference>
<dbReference type="InterPro" id="IPR032781">
    <property type="entry name" value="ABC_tran_Xtn"/>
</dbReference>
<evidence type="ECO:0000313" key="3">
    <source>
        <dbReference type="Proteomes" id="UP000516446"/>
    </source>
</evidence>
<dbReference type="InterPro" id="IPR027417">
    <property type="entry name" value="P-loop_NTPase"/>
</dbReference>
<dbReference type="Pfam" id="PF12848">
    <property type="entry name" value="ABC_tran_Xtn"/>
    <property type="match status" value="1"/>
</dbReference>
<organism evidence="2 3">
    <name type="scientific">Weissella koreensis</name>
    <dbReference type="NCBI Taxonomy" id="165096"/>
    <lineage>
        <taxon>Bacteria</taxon>
        <taxon>Bacillati</taxon>
        <taxon>Bacillota</taxon>
        <taxon>Bacilli</taxon>
        <taxon>Lactobacillales</taxon>
        <taxon>Lactobacillaceae</taxon>
        <taxon>Weissella</taxon>
    </lineage>
</organism>
<feature type="domain" description="ABC transporter" evidence="1">
    <location>
        <begin position="4"/>
        <end position="255"/>
    </location>
</feature>
<name>A0A7H1MN96_9LACO</name>
<accession>A0A7H1MN96</accession>
<dbReference type="InterPro" id="IPR051309">
    <property type="entry name" value="ABCF_ATPase"/>
</dbReference>
<dbReference type="RefSeq" id="WP_006845282.1">
    <property type="nucleotide sequence ID" value="NZ_CP026847.1"/>
</dbReference>
<dbReference type="FunFam" id="3.40.50.300:FF:000011">
    <property type="entry name" value="Putative ABC transporter ATP-binding component"/>
    <property type="match status" value="1"/>
</dbReference>
<dbReference type="EMBL" id="CP043431">
    <property type="protein sequence ID" value="QNT64932.1"/>
    <property type="molecule type" value="Genomic_DNA"/>
</dbReference>
<dbReference type="Proteomes" id="UP000516446">
    <property type="component" value="Chromosome"/>
</dbReference>
<dbReference type="SMART" id="SM00382">
    <property type="entry name" value="AAA"/>
    <property type="match status" value="2"/>
</dbReference>
<protein>
    <submittedName>
        <fullName evidence="2">ABC-F family ATP-binding cassette domain-containing protein</fullName>
    </submittedName>
</protein>
<dbReference type="PROSITE" id="PS50893">
    <property type="entry name" value="ABC_TRANSPORTER_2"/>
    <property type="match status" value="2"/>
</dbReference>